<keyword evidence="4" id="KW-1185">Reference proteome</keyword>
<dbReference type="InterPro" id="IPR002525">
    <property type="entry name" value="Transp_IS110-like_N"/>
</dbReference>
<dbReference type="InterPro" id="IPR047650">
    <property type="entry name" value="Transpos_IS110"/>
</dbReference>
<dbReference type="PANTHER" id="PTHR33055:SF3">
    <property type="entry name" value="PUTATIVE TRANSPOSASE FOR IS117-RELATED"/>
    <property type="match status" value="1"/>
</dbReference>
<dbReference type="EMBL" id="SJKB01000067">
    <property type="protein sequence ID" value="TCC44060.1"/>
    <property type="molecule type" value="Genomic_DNA"/>
</dbReference>
<dbReference type="Pfam" id="PF01548">
    <property type="entry name" value="DEDD_Tnp_IS110"/>
    <property type="match status" value="1"/>
</dbReference>
<proteinExistence type="predicted"/>
<accession>A0A4R0JDR5</accession>
<evidence type="ECO:0000259" key="2">
    <source>
        <dbReference type="Pfam" id="PF02371"/>
    </source>
</evidence>
<dbReference type="InterPro" id="IPR003346">
    <property type="entry name" value="Transposase_20"/>
</dbReference>
<dbReference type="GO" id="GO:0003677">
    <property type="term" value="F:DNA binding"/>
    <property type="evidence" value="ECO:0007669"/>
    <property type="project" value="InterPro"/>
</dbReference>
<feature type="domain" description="Transposase IS110-like N-terminal" evidence="1">
    <location>
        <begin position="11"/>
        <end position="163"/>
    </location>
</feature>
<dbReference type="Pfam" id="PF02371">
    <property type="entry name" value="Transposase_20"/>
    <property type="match status" value="1"/>
</dbReference>
<dbReference type="AlphaFoldDB" id="A0A4R0JDR5"/>
<dbReference type="OrthoDB" id="3188901at2"/>
<evidence type="ECO:0000313" key="4">
    <source>
        <dbReference type="Proteomes" id="UP000291144"/>
    </source>
</evidence>
<dbReference type="RefSeq" id="WP_131367573.1">
    <property type="nucleotide sequence ID" value="NZ_SJKB01000067.1"/>
</dbReference>
<feature type="domain" description="Transposase IS116/IS110/IS902 C-terminal" evidence="2">
    <location>
        <begin position="274"/>
        <end position="357"/>
    </location>
</feature>
<dbReference type="Proteomes" id="UP000291144">
    <property type="component" value="Unassembled WGS sequence"/>
</dbReference>
<evidence type="ECO:0000259" key="1">
    <source>
        <dbReference type="Pfam" id="PF01548"/>
    </source>
</evidence>
<dbReference type="NCBIfam" id="NF033542">
    <property type="entry name" value="transpos_IS110"/>
    <property type="match status" value="1"/>
</dbReference>
<protein>
    <submittedName>
        <fullName evidence="3">IS110 family transposase</fullName>
    </submittedName>
</protein>
<evidence type="ECO:0000313" key="3">
    <source>
        <dbReference type="EMBL" id="TCC44060.1"/>
    </source>
</evidence>
<comment type="caution">
    <text evidence="3">The sequence shown here is derived from an EMBL/GenBank/DDBJ whole genome shotgun (WGS) entry which is preliminary data.</text>
</comment>
<reference evidence="3 4" key="1">
    <citation type="submission" date="2019-02" db="EMBL/GenBank/DDBJ databases">
        <title>Kribbella capetownensis sp. nov. and Kribbella speibonae sp. nov., isolated from soil.</title>
        <authorList>
            <person name="Curtis S.M."/>
            <person name="Norton I."/>
            <person name="Everest G.J."/>
            <person name="Meyers P.R."/>
        </authorList>
    </citation>
    <scope>NUCLEOTIDE SEQUENCE [LARGE SCALE GENOMIC DNA]</scope>
    <source>
        <strain evidence="3 4">NRRL B-24813</strain>
    </source>
</reference>
<name>A0A4R0JDR5_9ACTN</name>
<dbReference type="GO" id="GO:0004803">
    <property type="term" value="F:transposase activity"/>
    <property type="evidence" value="ECO:0007669"/>
    <property type="project" value="InterPro"/>
</dbReference>
<dbReference type="PANTHER" id="PTHR33055">
    <property type="entry name" value="TRANSPOSASE FOR INSERTION SEQUENCE ELEMENT IS1111A"/>
    <property type="match status" value="1"/>
</dbReference>
<organism evidence="3 4">
    <name type="scientific">Kribbella pittospori</name>
    <dbReference type="NCBI Taxonomy" id="722689"/>
    <lineage>
        <taxon>Bacteria</taxon>
        <taxon>Bacillati</taxon>
        <taxon>Actinomycetota</taxon>
        <taxon>Actinomycetes</taxon>
        <taxon>Propionibacteriales</taxon>
        <taxon>Kribbellaceae</taxon>
        <taxon>Kribbella</taxon>
    </lineage>
</organism>
<sequence>MSTRDDRKLFAGIDWASKTHMICVVDQDGTIHGRFEITNTSKTFTGLVKRLTKLRVGGVAIERCDGPLVEALLDAGHQVFVITPRQVKGLRSRYRGSGAKSDAGDAYLLADVLRTDGHRLTPLTQDSDATQVLRSLSRTRKQLVEARVGLVNQLRAELEHCFPGAIGLFARLDSDVAIAFLRRYPTQHTAARLTQARFAAFLRRIAYCGRKPVEELFTRVHDAPVAGLSAEEADGHTACVHALLRAVEAVRTQERELEAEIIERLDAHADAHIFTSLPKAGHGVRAAALLAEIGDDRARFPDEEALAALAGVAPVTRASGKYRGIGFRWAADKKLRNALIDFADDSRHASPWAAKVYNDAIARGKRHPHAVRILARAWVRVIWRCWQNHTTYNPQLHGGAMQIAP</sequence>
<gene>
    <name evidence="3" type="ORF">E0H73_45650</name>
</gene>
<dbReference type="GO" id="GO:0006313">
    <property type="term" value="P:DNA transposition"/>
    <property type="evidence" value="ECO:0007669"/>
    <property type="project" value="InterPro"/>
</dbReference>